<dbReference type="EMBL" id="JAVDQG010000003">
    <property type="protein sequence ID" value="MDR6225445.1"/>
    <property type="molecule type" value="Genomic_DNA"/>
</dbReference>
<protein>
    <submittedName>
        <fullName evidence="2">Acetyltransferase</fullName>
    </submittedName>
</protein>
<gene>
    <name evidence="2" type="ORF">JOE21_001443</name>
</gene>
<reference evidence="2 3" key="1">
    <citation type="submission" date="2023-07" db="EMBL/GenBank/DDBJ databases">
        <title>Genomic Encyclopedia of Type Strains, Phase IV (KMG-IV): sequencing the most valuable type-strain genomes for metagenomic binning, comparative biology and taxonomic classification.</title>
        <authorList>
            <person name="Goeker M."/>
        </authorList>
    </citation>
    <scope>NUCLEOTIDE SEQUENCE [LARGE SCALE GENOMIC DNA]</scope>
    <source>
        <strain evidence="2 3">DSM 45903</strain>
    </source>
</reference>
<dbReference type="InterPro" id="IPR016181">
    <property type="entry name" value="Acyl_CoA_acyltransferase"/>
</dbReference>
<dbReference type="Pfam" id="PF00583">
    <property type="entry name" value="Acetyltransf_1"/>
    <property type="match status" value="1"/>
</dbReference>
<evidence type="ECO:0000313" key="2">
    <source>
        <dbReference type="EMBL" id="MDR6225445.1"/>
    </source>
</evidence>
<dbReference type="Gene3D" id="3.40.630.30">
    <property type="match status" value="1"/>
</dbReference>
<accession>A0ABU1INU9</accession>
<proteinExistence type="predicted"/>
<organism evidence="2 3">
    <name type="scientific">Desmospora profundinema</name>
    <dbReference type="NCBI Taxonomy" id="1571184"/>
    <lineage>
        <taxon>Bacteria</taxon>
        <taxon>Bacillati</taxon>
        <taxon>Bacillota</taxon>
        <taxon>Bacilli</taxon>
        <taxon>Bacillales</taxon>
        <taxon>Thermoactinomycetaceae</taxon>
        <taxon>Desmospora</taxon>
    </lineage>
</organism>
<dbReference type="InterPro" id="IPR000182">
    <property type="entry name" value="GNAT_dom"/>
</dbReference>
<name>A0ABU1INU9_9BACL</name>
<feature type="domain" description="N-acetyltransferase" evidence="1">
    <location>
        <begin position="5"/>
        <end position="161"/>
    </location>
</feature>
<evidence type="ECO:0000313" key="3">
    <source>
        <dbReference type="Proteomes" id="UP001185012"/>
    </source>
</evidence>
<dbReference type="PROSITE" id="PS51186">
    <property type="entry name" value="GNAT"/>
    <property type="match status" value="1"/>
</dbReference>
<sequence length="161" mass="19370">MDIDYHVYKAAEEEKDILKNLMQFYFYDFSEYVKSDVEETGLFGEYTHLDDYWTDKNNRFPYFVKINGKYAGFVLVRLIQSEEKSVFSIAEFFIMKKYRHSGLGRNVAHTMFDLHKGKWEVFQIERNIPAQHFWRKVIAEYTKGLFTERVEQGRIIQVFVS</sequence>
<keyword evidence="3" id="KW-1185">Reference proteome</keyword>
<dbReference type="Proteomes" id="UP001185012">
    <property type="component" value="Unassembled WGS sequence"/>
</dbReference>
<dbReference type="SUPFAM" id="SSF55729">
    <property type="entry name" value="Acyl-CoA N-acyltransferases (Nat)"/>
    <property type="match status" value="1"/>
</dbReference>
<dbReference type="RefSeq" id="WP_309864151.1">
    <property type="nucleotide sequence ID" value="NZ_JAVDQG010000003.1"/>
</dbReference>
<comment type="caution">
    <text evidence="2">The sequence shown here is derived from an EMBL/GenBank/DDBJ whole genome shotgun (WGS) entry which is preliminary data.</text>
</comment>
<dbReference type="CDD" id="cd04301">
    <property type="entry name" value="NAT_SF"/>
    <property type="match status" value="1"/>
</dbReference>
<evidence type="ECO:0000259" key="1">
    <source>
        <dbReference type="PROSITE" id="PS51186"/>
    </source>
</evidence>